<dbReference type="AlphaFoldDB" id="A0A1G2EGN5"/>
<comment type="caution">
    <text evidence="2">The sequence shown here is derived from an EMBL/GenBank/DDBJ whole genome shotgun (WGS) entry which is preliminary data.</text>
</comment>
<sequence>MVAKAQKIRKGKLQNLFFSILLGVLFFGVVSALVVSNWKINQKRAQYTAQIKVLQAQLQELELKREQLQAQISQTSDEVYLETQARETFNLKKLGEEVVAVLPAEEEIIPEQEKGFWGQIWDKIKFW</sequence>
<feature type="coiled-coil region" evidence="1">
    <location>
        <begin position="44"/>
        <end position="78"/>
    </location>
</feature>
<reference evidence="2 3" key="1">
    <citation type="journal article" date="2016" name="Nat. Commun.">
        <title>Thousands of microbial genomes shed light on interconnected biogeochemical processes in an aquifer system.</title>
        <authorList>
            <person name="Anantharaman K."/>
            <person name="Brown C.T."/>
            <person name="Hug L.A."/>
            <person name="Sharon I."/>
            <person name="Castelle C.J."/>
            <person name="Probst A.J."/>
            <person name="Thomas B.C."/>
            <person name="Singh A."/>
            <person name="Wilkins M.J."/>
            <person name="Karaoz U."/>
            <person name="Brodie E.L."/>
            <person name="Williams K.H."/>
            <person name="Hubbard S.S."/>
            <person name="Banfield J.F."/>
        </authorList>
    </citation>
    <scope>NUCLEOTIDE SEQUENCE [LARGE SCALE GENOMIC DNA]</scope>
</reference>
<dbReference type="InterPro" id="IPR007060">
    <property type="entry name" value="FtsL/DivIC"/>
</dbReference>
<evidence type="ECO:0000313" key="2">
    <source>
        <dbReference type="EMBL" id="OGZ24521.1"/>
    </source>
</evidence>
<name>A0A1G2EGN5_9BACT</name>
<dbReference type="Pfam" id="PF04977">
    <property type="entry name" value="DivIC"/>
    <property type="match status" value="1"/>
</dbReference>
<proteinExistence type="predicted"/>
<keyword evidence="1" id="KW-0175">Coiled coil</keyword>
<evidence type="ECO:0000313" key="3">
    <source>
        <dbReference type="Proteomes" id="UP000178647"/>
    </source>
</evidence>
<dbReference type="Proteomes" id="UP000178647">
    <property type="component" value="Unassembled WGS sequence"/>
</dbReference>
<dbReference type="STRING" id="1801672.A2896_02070"/>
<gene>
    <name evidence="2" type="ORF">A2896_02070</name>
</gene>
<protein>
    <recommendedName>
        <fullName evidence="4">Cell division protein FtsL</fullName>
    </recommendedName>
</protein>
<accession>A0A1G2EGN5</accession>
<evidence type="ECO:0008006" key="4">
    <source>
        <dbReference type="Google" id="ProtNLM"/>
    </source>
</evidence>
<evidence type="ECO:0000256" key="1">
    <source>
        <dbReference type="SAM" id="Coils"/>
    </source>
</evidence>
<organism evidence="2 3">
    <name type="scientific">Candidatus Nealsonbacteria bacterium RIFCSPLOWO2_01_FULL_43_32</name>
    <dbReference type="NCBI Taxonomy" id="1801672"/>
    <lineage>
        <taxon>Bacteria</taxon>
        <taxon>Candidatus Nealsoniibacteriota</taxon>
    </lineage>
</organism>
<dbReference type="EMBL" id="MHMH01000009">
    <property type="protein sequence ID" value="OGZ24521.1"/>
    <property type="molecule type" value="Genomic_DNA"/>
</dbReference>